<dbReference type="Proteomes" id="UP000176424">
    <property type="component" value="Unassembled WGS sequence"/>
</dbReference>
<name>A0A1F4ZQW0_9BACT</name>
<dbReference type="InterPro" id="IPR036465">
    <property type="entry name" value="vWFA_dom_sf"/>
</dbReference>
<feature type="coiled-coil region" evidence="1">
    <location>
        <begin position="402"/>
        <end position="451"/>
    </location>
</feature>
<dbReference type="InterPro" id="IPR002035">
    <property type="entry name" value="VWF_A"/>
</dbReference>
<keyword evidence="1" id="KW-0175">Coiled coil</keyword>
<gene>
    <name evidence="4" type="ORF">A2397_05715</name>
</gene>
<dbReference type="SMART" id="SM00327">
    <property type="entry name" value="VWA"/>
    <property type="match status" value="1"/>
</dbReference>
<dbReference type="CDD" id="cd00198">
    <property type="entry name" value="vWFA"/>
    <property type="match status" value="1"/>
</dbReference>
<dbReference type="EMBL" id="MEXR01000062">
    <property type="protein sequence ID" value="OGD08206.1"/>
    <property type="molecule type" value="Genomic_DNA"/>
</dbReference>
<organism evidence="4 5">
    <name type="scientific">Candidatus Amesbacteria bacterium RIFOXYB1_FULL_44_23</name>
    <dbReference type="NCBI Taxonomy" id="1797263"/>
    <lineage>
        <taxon>Bacteria</taxon>
        <taxon>Candidatus Amesiibacteriota</taxon>
    </lineage>
</organism>
<dbReference type="STRING" id="1797263.A2397_05715"/>
<dbReference type="PROSITE" id="PS50234">
    <property type="entry name" value="VWFA"/>
    <property type="match status" value="1"/>
</dbReference>
<evidence type="ECO:0000313" key="4">
    <source>
        <dbReference type="EMBL" id="OGD08206.1"/>
    </source>
</evidence>
<sequence>MDAERTSLKSLFRQEKKPPVERKLTLNEKRLIVHLGRMFSRQYDLQVLPSGQEGLWACSIDPKVIPEIERYINGDLPSLDHIDPSSLEPHQLLYDDVTLSRNMDLAQAIPPLRHEGGHARFTNFKDMFVGQRQATDEQHLATTFWAIFEGMEDPRVNILVGAESPTIDQHIRESMGEELKKRLSEVPIKNRPAPMQFAYNAHYQWLYGEDIPELKDTDVGKICQEVNPLLHQYFQTTDPQQLRLLQRQIWNITKNLESEEIQNEQLRQIHQNNQNNSSGNSPAENSPPDKEGPGSGTLKEFFKRLMSGNPKSEPEPQTPPPPKEGRCDLSKLSPEEIQELKKQLDQLPETNRERLASRARQAMDEQQKEDLEQLIPKSVHLEKDSSKGEYRARPTLVDKKKQQNIERDYQHLEEEIDQIETAESEASDQAKAAARQQADETIRQAAEKEQMQKAGFEDEEIDKFRLYQELENSIIGLINRFVRQNKDLLPQNLSLNHQGNFFSGPKINRRSLPRRLPVGDTRIYERPHLLPEGDPNLLVALVIDDTGSMEGVKTQIARMSTIFLAKVCHLFHTPFMATAFGESAEIVKSFEQDFENPQERIKPKLIDATNASGWSTNIHAGMETTFTALDTRLRRSPQSHGLIFVITDGGANSGLTGEDLKEFINSHKGRTTIIAIGLSENSQEREQIQEALNLYFEKQNCVYPEKFTDAPELISARLKTSFKHFKSLIT</sequence>
<comment type="caution">
    <text evidence="4">The sequence shown here is derived from an EMBL/GenBank/DDBJ whole genome shotgun (WGS) entry which is preliminary data.</text>
</comment>
<feature type="region of interest" description="Disordered" evidence="2">
    <location>
        <begin position="272"/>
        <end position="329"/>
    </location>
</feature>
<accession>A0A1F4ZQW0</accession>
<proteinExistence type="predicted"/>
<reference evidence="4 5" key="1">
    <citation type="journal article" date="2016" name="Nat. Commun.">
        <title>Thousands of microbial genomes shed light on interconnected biogeochemical processes in an aquifer system.</title>
        <authorList>
            <person name="Anantharaman K."/>
            <person name="Brown C.T."/>
            <person name="Hug L.A."/>
            <person name="Sharon I."/>
            <person name="Castelle C.J."/>
            <person name="Probst A.J."/>
            <person name="Thomas B.C."/>
            <person name="Singh A."/>
            <person name="Wilkins M.J."/>
            <person name="Karaoz U."/>
            <person name="Brodie E.L."/>
            <person name="Williams K.H."/>
            <person name="Hubbard S.S."/>
            <person name="Banfield J.F."/>
        </authorList>
    </citation>
    <scope>NUCLEOTIDE SEQUENCE [LARGE SCALE GENOMIC DNA]</scope>
</reference>
<feature type="compositionally biased region" description="Basic and acidic residues" evidence="2">
    <location>
        <begin position="342"/>
        <end position="371"/>
    </location>
</feature>
<evidence type="ECO:0000259" key="3">
    <source>
        <dbReference type="PROSITE" id="PS50234"/>
    </source>
</evidence>
<dbReference type="SUPFAM" id="SSF53300">
    <property type="entry name" value="vWA-like"/>
    <property type="match status" value="1"/>
</dbReference>
<feature type="domain" description="VWFA" evidence="3">
    <location>
        <begin position="538"/>
        <end position="718"/>
    </location>
</feature>
<dbReference type="AlphaFoldDB" id="A0A1F4ZQW0"/>
<feature type="compositionally biased region" description="Low complexity" evidence="2">
    <location>
        <begin position="272"/>
        <end position="281"/>
    </location>
</feature>
<feature type="region of interest" description="Disordered" evidence="2">
    <location>
        <begin position="342"/>
        <end position="373"/>
    </location>
</feature>
<dbReference type="Gene3D" id="3.40.50.410">
    <property type="entry name" value="von Willebrand factor, type A domain"/>
    <property type="match status" value="1"/>
</dbReference>
<evidence type="ECO:0000313" key="5">
    <source>
        <dbReference type="Proteomes" id="UP000176424"/>
    </source>
</evidence>
<evidence type="ECO:0000256" key="1">
    <source>
        <dbReference type="SAM" id="Coils"/>
    </source>
</evidence>
<evidence type="ECO:0000256" key="2">
    <source>
        <dbReference type="SAM" id="MobiDB-lite"/>
    </source>
</evidence>
<protein>
    <recommendedName>
        <fullName evidence="3">VWFA domain-containing protein</fullName>
    </recommendedName>
</protein>